<dbReference type="Proteomes" id="UP000198211">
    <property type="component" value="Unassembled WGS sequence"/>
</dbReference>
<dbReference type="AlphaFoldDB" id="A0A225W3K4"/>
<evidence type="ECO:0000259" key="1">
    <source>
        <dbReference type="SMART" id="SM00829"/>
    </source>
</evidence>
<dbReference type="Gene3D" id="3.90.180.10">
    <property type="entry name" value="Medium-chain alcohol dehydrogenases, catalytic domain"/>
    <property type="match status" value="1"/>
</dbReference>
<dbReference type="OrthoDB" id="3509362at2759"/>
<dbReference type="GO" id="GO:0016491">
    <property type="term" value="F:oxidoreductase activity"/>
    <property type="evidence" value="ECO:0007669"/>
    <property type="project" value="InterPro"/>
</dbReference>
<dbReference type="CDD" id="cd08276">
    <property type="entry name" value="MDR7"/>
    <property type="match status" value="1"/>
</dbReference>
<dbReference type="SUPFAM" id="SSF50129">
    <property type="entry name" value="GroES-like"/>
    <property type="match status" value="1"/>
</dbReference>
<reference evidence="3" key="1">
    <citation type="submission" date="2017-03" db="EMBL/GenBank/DDBJ databases">
        <title>Phytopthora megakarya and P. palmivora, two closely related causual agents of cacao black pod achieved similar genome size and gene model numbers by different mechanisms.</title>
        <authorList>
            <person name="Ali S."/>
            <person name="Shao J."/>
            <person name="Larry D.J."/>
            <person name="Kronmiller B."/>
            <person name="Shen D."/>
            <person name="Strem M.D."/>
            <person name="Melnick R.L."/>
            <person name="Guiltinan M.J."/>
            <person name="Tyler B.M."/>
            <person name="Meinhardt L.W."/>
            <person name="Bailey B.A."/>
        </authorList>
    </citation>
    <scope>NUCLEOTIDE SEQUENCE [LARGE SCALE GENOMIC DNA]</scope>
    <source>
        <strain evidence="3">zdho120</strain>
    </source>
</reference>
<gene>
    <name evidence="2" type="ORF">PHMEG_00014530</name>
</gene>
<evidence type="ECO:0000313" key="2">
    <source>
        <dbReference type="EMBL" id="OWZ12333.1"/>
    </source>
</evidence>
<accession>A0A225W3K4</accession>
<feature type="domain" description="Enoyl reductase (ER)" evidence="1">
    <location>
        <begin position="13"/>
        <end position="351"/>
    </location>
</feature>
<dbReference type="Gene3D" id="3.40.50.720">
    <property type="entry name" value="NAD(P)-binding Rossmann-like Domain"/>
    <property type="match status" value="1"/>
</dbReference>
<evidence type="ECO:0000313" key="3">
    <source>
        <dbReference type="Proteomes" id="UP000198211"/>
    </source>
</evidence>
<name>A0A225W3K4_9STRA</name>
<dbReference type="PANTHER" id="PTHR45033:SF2">
    <property type="entry name" value="ZINC-TYPE ALCOHOL DEHYDROGENASE-LIKE PROTEIN C1773.06C"/>
    <property type="match status" value="1"/>
</dbReference>
<dbReference type="InterPro" id="IPR011032">
    <property type="entry name" value="GroES-like_sf"/>
</dbReference>
<dbReference type="SMART" id="SM00829">
    <property type="entry name" value="PKS_ER"/>
    <property type="match status" value="1"/>
</dbReference>
<dbReference type="EMBL" id="NBNE01001878">
    <property type="protein sequence ID" value="OWZ12333.1"/>
    <property type="molecule type" value="Genomic_DNA"/>
</dbReference>
<sequence>MSSHVAFRHGERTSHHNLRVVSEPKPTITPNEVLVQIRGVALNFRDVAVADSTYPFPVKDSVVPCSDGAGVVVEVGSAVGDFKLGDKVITNFDVTNLYGPQLDWVHSLGGALDGVLRQYVALPAHVLTKMPEDSSLSFVQMASLVCTGVTAWNALYGNLPLKPGQTVLFLGTGGVSITGLQLAKAAGATTIITSSSDEKLKFVQEHFGPDHVINYRKTPDWAVEVNRLTNGHVNRLTNGHGADFVIENGGSGTIKSSIQACARGGIVAVIGFLSQAKQEDMPDVASLALAQGCIVRGIVVGSQQLLRELVNFVTAKKIQPYVHKTFSFERQSVLEAFDYLKSGRHIGKIGIVIEDNTP</sequence>
<dbReference type="Pfam" id="PF08240">
    <property type="entry name" value="ADH_N"/>
    <property type="match status" value="1"/>
</dbReference>
<dbReference type="InterPro" id="IPR020843">
    <property type="entry name" value="ER"/>
</dbReference>
<dbReference type="Pfam" id="PF00107">
    <property type="entry name" value="ADH_zinc_N"/>
    <property type="match status" value="1"/>
</dbReference>
<keyword evidence="3" id="KW-1185">Reference proteome</keyword>
<organism evidence="2 3">
    <name type="scientific">Phytophthora megakarya</name>
    <dbReference type="NCBI Taxonomy" id="4795"/>
    <lineage>
        <taxon>Eukaryota</taxon>
        <taxon>Sar</taxon>
        <taxon>Stramenopiles</taxon>
        <taxon>Oomycota</taxon>
        <taxon>Peronosporomycetes</taxon>
        <taxon>Peronosporales</taxon>
        <taxon>Peronosporaceae</taxon>
        <taxon>Phytophthora</taxon>
    </lineage>
</organism>
<dbReference type="PANTHER" id="PTHR45033">
    <property type="match status" value="1"/>
</dbReference>
<dbReference type="InterPro" id="IPR052711">
    <property type="entry name" value="Zinc_ADH-like"/>
</dbReference>
<dbReference type="InterPro" id="IPR013154">
    <property type="entry name" value="ADH-like_N"/>
</dbReference>
<protein>
    <submittedName>
        <fullName evidence="2">NAD(P)-binding Rossmann-fold containing protein</fullName>
    </submittedName>
</protein>
<dbReference type="InterPro" id="IPR036291">
    <property type="entry name" value="NAD(P)-bd_dom_sf"/>
</dbReference>
<dbReference type="SUPFAM" id="SSF51735">
    <property type="entry name" value="NAD(P)-binding Rossmann-fold domains"/>
    <property type="match status" value="1"/>
</dbReference>
<proteinExistence type="predicted"/>
<dbReference type="InterPro" id="IPR013149">
    <property type="entry name" value="ADH-like_C"/>
</dbReference>
<dbReference type="STRING" id="4795.A0A225W3K4"/>
<comment type="caution">
    <text evidence="2">The sequence shown here is derived from an EMBL/GenBank/DDBJ whole genome shotgun (WGS) entry which is preliminary data.</text>
</comment>